<organism evidence="1 2">
    <name type="scientific">Deinococcus humi</name>
    <dbReference type="NCBI Taxonomy" id="662880"/>
    <lineage>
        <taxon>Bacteria</taxon>
        <taxon>Thermotogati</taxon>
        <taxon>Deinococcota</taxon>
        <taxon>Deinococci</taxon>
        <taxon>Deinococcales</taxon>
        <taxon>Deinococcaceae</taxon>
        <taxon>Deinococcus</taxon>
    </lineage>
</organism>
<evidence type="ECO:0000313" key="2">
    <source>
        <dbReference type="Proteomes" id="UP000552709"/>
    </source>
</evidence>
<dbReference type="Proteomes" id="UP000552709">
    <property type="component" value="Unassembled WGS sequence"/>
</dbReference>
<sequence length="77" mass="8534">MILERDAKFALLIAVSLLVMPSTLTTVFMTKFDLTGIQLLEGALELIDDGFSDEMVDLLEDVGATLNGKCHYHGRLY</sequence>
<proteinExistence type="predicted"/>
<protein>
    <submittedName>
        <fullName evidence="1">Uncharacterized protein</fullName>
    </submittedName>
</protein>
<accession>A0A7W8JSK7</accession>
<reference evidence="1 2" key="1">
    <citation type="submission" date="2020-08" db="EMBL/GenBank/DDBJ databases">
        <title>Genomic Encyclopedia of Type Strains, Phase IV (KMG-IV): sequencing the most valuable type-strain genomes for metagenomic binning, comparative biology and taxonomic classification.</title>
        <authorList>
            <person name="Goeker M."/>
        </authorList>
    </citation>
    <scope>NUCLEOTIDE SEQUENCE [LARGE SCALE GENOMIC DNA]</scope>
    <source>
        <strain evidence="1 2">DSM 27939</strain>
    </source>
</reference>
<comment type="caution">
    <text evidence="1">The sequence shown here is derived from an EMBL/GenBank/DDBJ whole genome shotgun (WGS) entry which is preliminary data.</text>
</comment>
<evidence type="ECO:0000313" key="1">
    <source>
        <dbReference type="EMBL" id="MBB5362487.1"/>
    </source>
</evidence>
<gene>
    <name evidence="1" type="ORF">HNQ08_001582</name>
</gene>
<keyword evidence="2" id="KW-1185">Reference proteome</keyword>
<dbReference type="AlphaFoldDB" id="A0A7W8JSK7"/>
<dbReference type="EMBL" id="JACHFL010000003">
    <property type="protein sequence ID" value="MBB5362487.1"/>
    <property type="molecule type" value="Genomic_DNA"/>
</dbReference>
<name>A0A7W8JSK7_9DEIO</name>